<dbReference type="GO" id="GO:0016805">
    <property type="term" value="F:dipeptidase activity"/>
    <property type="evidence" value="ECO:0007669"/>
    <property type="project" value="InterPro"/>
</dbReference>
<dbReference type="PIRSF" id="PIRSF037226">
    <property type="entry name" value="Amidohydrolase_ACY1L2_prd"/>
    <property type="match status" value="1"/>
</dbReference>
<sequence length="399" mass="42640">MDLGERLDAAIAARNSELQDLSRAIHDRPETRFREVHAAALLTQFLSEQHFRVQSVPGLDTAFVAQHGAAHPVVAFLAEYDALPDIGHACGHNLIAAMAVGAALSLVDVGADGDGGSVWVIGCPAEEGGGGKIRLIEAGIFTEVDVALMLHPADSNEVDPPYLARVGYDITFHGRASHVIAAPERGISALEAVLGFFHLVNSVRPYLRSDAHINAIITHGGSAPNVVPEFAALQVVIRTNDRTYLAEVESRVLEIARSAASAVGCEVQWTQTAPPYWDVRQNPVLAELARKEFDRVGRVVTQAQRARASTDLGNVSYVVPAFHGNIQLGPGLDPHTREFAAAAASPYGEQAVRDGARVLAGVGARLFNDRSLMKRVHEQFAAPASKDMNAVSNRGEGRA</sequence>
<dbReference type="GO" id="GO:0005737">
    <property type="term" value="C:cytoplasm"/>
    <property type="evidence" value="ECO:0007669"/>
    <property type="project" value="TreeGrafter"/>
</dbReference>
<dbReference type="SUPFAM" id="SSF55031">
    <property type="entry name" value="Bacterial exopeptidase dimerisation domain"/>
    <property type="match status" value="1"/>
</dbReference>
<protein>
    <recommendedName>
        <fullName evidence="1">Peptidase M20 domain-containing protein 2</fullName>
    </recommendedName>
</protein>
<dbReference type="InterPro" id="IPR052030">
    <property type="entry name" value="Peptidase_M20/M20A_hydrolases"/>
</dbReference>
<dbReference type="AlphaFoldDB" id="A0A2T2WGT5"/>
<dbReference type="NCBIfam" id="TIGR01891">
    <property type="entry name" value="amidohydrolases"/>
    <property type="match status" value="1"/>
</dbReference>
<dbReference type="InterPro" id="IPR036264">
    <property type="entry name" value="Bact_exopeptidase_dim_dom"/>
</dbReference>
<evidence type="ECO:0000256" key="1">
    <source>
        <dbReference type="PIRNR" id="PIRNR037226"/>
    </source>
</evidence>
<comment type="caution">
    <text evidence="3">The sequence shown here is derived from an EMBL/GenBank/DDBJ whole genome shotgun (WGS) entry which is preliminary data.</text>
</comment>
<dbReference type="Gene3D" id="3.40.630.10">
    <property type="entry name" value="Zn peptidases"/>
    <property type="match status" value="1"/>
</dbReference>
<dbReference type="InterPro" id="IPR017439">
    <property type="entry name" value="Amidohydrolase"/>
</dbReference>
<dbReference type="InterPro" id="IPR011650">
    <property type="entry name" value="Peptidase_M20_dimer"/>
</dbReference>
<dbReference type="PANTHER" id="PTHR30575">
    <property type="entry name" value="PEPTIDASE M20"/>
    <property type="match status" value="1"/>
</dbReference>
<evidence type="ECO:0000259" key="2">
    <source>
        <dbReference type="Pfam" id="PF07687"/>
    </source>
</evidence>
<dbReference type="Pfam" id="PF01546">
    <property type="entry name" value="Peptidase_M20"/>
    <property type="match status" value="1"/>
</dbReference>
<keyword evidence="3" id="KW-0378">Hydrolase</keyword>
<dbReference type="Proteomes" id="UP000241848">
    <property type="component" value="Unassembled WGS sequence"/>
</dbReference>
<feature type="domain" description="Peptidase M20 dimerisation" evidence="2">
    <location>
        <begin position="166"/>
        <end position="260"/>
    </location>
</feature>
<dbReference type="EMBL" id="PXYV01000034">
    <property type="protein sequence ID" value="PSR21448.1"/>
    <property type="molecule type" value="Genomic_DNA"/>
</dbReference>
<evidence type="ECO:0000313" key="3">
    <source>
        <dbReference type="EMBL" id="PSR21448.1"/>
    </source>
</evidence>
<dbReference type="Gene3D" id="3.30.70.360">
    <property type="match status" value="1"/>
</dbReference>
<dbReference type="InterPro" id="IPR002933">
    <property type="entry name" value="Peptidase_M20"/>
</dbReference>
<dbReference type="PANTHER" id="PTHR30575:SF0">
    <property type="entry name" value="XAA-ARG DIPEPTIDASE"/>
    <property type="match status" value="1"/>
</dbReference>
<gene>
    <name evidence="3" type="ORF">C7B45_10905</name>
</gene>
<dbReference type="SUPFAM" id="SSF53187">
    <property type="entry name" value="Zn-dependent exopeptidases"/>
    <property type="match status" value="1"/>
</dbReference>
<dbReference type="InterPro" id="IPR017144">
    <property type="entry name" value="Xaa-Arg_dipeptidase"/>
</dbReference>
<evidence type="ECO:0000313" key="4">
    <source>
        <dbReference type="Proteomes" id="UP000241848"/>
    </source>
</evidence>
<proteinExistence type="inferred from homology"/>
<name>A0A2T2WGT5_9FIRM</name>
<reference evidence="3 4" key="1">
    <citation type="journal article" date="2014" name="BMC Genomics">
        <title>Comparison of environmental and isolate Sulfobacillus genomes reveals diverse carbon, sulfur, nitrogen, and hydrogen metabolisms.</title>
        <authorList>
            <person name="Justice N.B."/>
            <person name="Norman A."/>
            <person name="Brown C.T."/>
            <person name="Singh A."/>
            <person name="Thomas B.C."/>
            <person name="Banfield J.F."/>
        </authorList>
    </citation>
    <scope>NUCLEOTIDE SEQUENCE [LARGE SCALE GENOMIC DNA]</scope>
    <source>
        <strain evidence="3">AMDSBA3</strain>
    </source>
</reference>
<organism evidence="3 4">
    <name type="scientific">Sulfobacillus acidophilus</name>
    <dbReference type="NCBI Taxonomy" id="53633"/>
    <lineage>
        <taxon>Bacteria</taxon>
        <taxon>Bacillati</taxon>
        <taxon>Bacillota</taxon>
        <taxon>Clostridia</taxon>
        <taxon>Eubacteriales</taxon>
        <taxon>Clostridiales Family XVII. Incertae Sedis</taxon>
        <taxon>Sulfobacillus</taxon>
    </lineage>
</organism>
<dbReference type="GO" id="GO:0046657">
    <property type="term" value="P:folic acid catabolic process"/>
    <property type="evidence" value="ECO:0007669"/>
    <property type="project" value="TreeGrafter"/>
</dbReference>
<dbReference type="GO" id="GO:0071713">
    <property type="term" value="F:para-aminobenzoyl-glutamate hydrolase activity"/>
    <property type="evidence" value="ECO:0007669"/>
    <property type="project" value="TreeGrafter"/>
</dbReference>
<comment type="similarity">
    <text evidence="1">Belongs to the peptidase M20A family.</text>
</comment>
<accession>A0A2T2WGT5</accession>
<dbReference type="Pfam" id="PF07687">
    <property type="entry name" value="M20_dimer"/>
    <property type="match status" value="1"/>
</dbReference>